<name>A0A6H9T542_9BURK</name>
<proteinExistence type="predicted"/>
<feature type="non-terminal residue" evidence="1">
    <location>
        <position position="62"/>
    </location>
</feature>
<dbReference type="AlphaFoldDB" id="A0A6H9T542"/>
<keyword evidence="2" id="KW-1185">Reference proteome</keyword>
<organism evidence="1 2">
    <name type="scientific">Burkholderia latens</name>
    <dbReference type="NCBI Taxonomy" id="488446"/>
    <lineage>
        <taxon>Bacteria</taxon>
        <taxon>Pseudomonadati</taxon>
        <taxon>Pseudomonadota</taxon>
        <taxon>Betaproteobacteria</taxon>
        <taxon>Burkholderiales</taxon>
        <taxon>Burkholderiaceae</taxon>
        <taxon>Burkholderia</taxon>
        <taxon>Burkholderia cepacia complex</taxon>
    </lineage>
</organism>
<protein>
    <submittedName>
        <fullName evidence="1">Type II secretion system F family protein</fullName>
    </submittedName>
</protein>
<accession>A0A6H9T542</accession>
<comment type="caution">
    <text evidence="1">The sequence shown here is derived from an EMBL/GenBank/DDBJ whole genome shotgun (WGS) entry which is preliminary data.</text>
</comment>
<sequence>MPLPPHETRFAWRGRRRDGTPCRGNVIAFDAAAARAALARDGIAVLALDARGTARPPAAGAR</sequence>
<evidence type="ECO:0000313" key="2">
    <source>
        <dbReference type="Proteomes" id="UP000430232"/>
    </source>
</evidence>
<evidence type="ECO:0000313" key="1">
    <source>
        <dbReference type="EMBL" id="KAB0632635.1"/>
    </source>
</evidence>
<dbReference type="Proteomes" id="UP000430232">
    <property type="component" value="Unassembled WGS sequence"/>
</dbReference>
<reference evidence="1 2" key="1">
    <citation type="submission" date="2019-09" db="EMBL/GenBank/DDBJ databases">
        <title>Draft genome sequences of 48 bacterial type strains from the CCUG.</title>
        <authorList>
            <person name="Tunovic T."/>
            <person name="Pineiro-Iglesias B."/>
            <person name="Unosson C."/>
            <person name="Inganas E."/>
            <person name="Ohlen M."/>
            <person name="Cardew S."/>
            <person name="Jensie-Markopoulos S."/>
            <person name="Salva-Serra F."/>
            <person name="Jaen-Luchoro D."/>
            <person name="Karlsson R."/>
            <person name="Svensson-Stadler L."/>
            <person name="Chun J."/>
            <person name="Moore E."/>
        </authorList>
    </citation>
    <scope>NUCLEOTIDE SEQUENCE [LARGE SCALE GENOMIC DNA]</scope>
    <source>
        <strain evidence="1 2">CCUG 54555</strain>
    </source>
</reference>
<gene>
    <name evidence="1" type="ORF">F7R21_29150</name>
</gene>
<dbReference type="EMBL" id="VZOJ01000127">
    <property type="protein sequence ID" value="KAB0632635.1"/>
    <property type="molecule type" value="Genomic_DNA"/>
</dbReference>